<evidence type="ECO:0000313" key="3">
    <source>
        <dbReference type="EMBL" id="EGC82628.1"/>
    </source>
</evidence>
<dbReference type="InterPro" id="IPR014756">
    <property type="entry name" value="Ig_E-set"/>
</dbReference>
<evidence type="ECO:0000259" key="2">
    <source>
        <dbReference type="SMART" id="SM00642"/>
    </source>
</evidence>
<dbReference type="CDD" id="cd02860">
    <property type="entry name" value="E_set_Pullulanase"/>
    <property type="match status" value="1"/>
</dbReference>
<dbReference type="InterPro" id="IPR004193">
    <property type="entry name" value="Glyco_hydro_13_N"/>
</dbReference>
<sequence length="642" mass="74032">MTEKKVSYRKRIETLSYDEIKNEKLGAIYSKDKTTFRVFAPYADKIELLITDNYKKARKDSYEMIRNDIGICEITLQGDYEGYFYNYLVDGKYEVTDPYSFTSSINSISSVVVDMTKTDPLGFRDQHLTENKEEDAIIYEMSVKNYTADQTSGVVNRGKFLGLTEGGTKYKGRKTGLDNIKELGVTHVQLLPIYDFISVDEDNGYFFDDDNYNWGYDPELYFAPEGSYSTDSYDPLSRIVEVKEMVKSFHENNISVIMDVVYNHTFKSYDSNLDTLAKGYYHRRNEDGSFANGSGVGNEVCSEKAFVRKLIVDSLIHWVKEYKIDGFRFDLMALIDIDTIKIAVKELRKINPNIIIYGEPWMAFSSPLPLDKQILKGSQRSNDFGVFNDDFRDAIKGDVNGYERGYIQGVFSKKTAIETGIAGSISYDDKRYGFADKASESINYFNCHDNLILYDKLAISLNQETNIDDYVKMALGIIFLSFGKPFIYEGNEFNQTKNNEANSYRSPLKINSIKWDKKLENYDIFTYTRDLIKLRKSMKVLRYIHPKDIRRALTFMDDIDDSKILYKLEDEDQIYLVAINANNHRSNIGKNKLDKLFSKKAYKLINIFSKKGINEVVVDTDQGLILDERSVNVYKLGERNGL</sequence>
<dbReference type="NCBIfam" id="TIGR02104">
    <property type="entry name" value="pulA_typeI"/>
    <property type="match status" value="1"/>
</dbReference>
<proteinExistence type="inferred from homology"/>
<evidence type="ECO:0000313" key="4">
    <source>
        <dbReference type="Proteomes" id="UP000005286"/>
    </source>
</evidence>
<dbReference type="Proteomes" id="UP000005286">
    <property type="component" value="Unassembled WGS sequence"/>
</dbReference>
<dbReference type="eggNOG" id="COG1523">
    <property type="taxonomic scope" value="Bacteria"/>
</dbReference>
<dbReference type="Gene3D" id="3.20.20.80">
    <property type="entry name" value="Glycosidases"/>
    <property type="match status" value="1"/>
</dbReference>
<gene>
    <name evidence="3" type="primary">pulA</name>
    <name evidence="3" type="ORF">HMPREF9290_1269</name>
</gene>
<dbReference type="GO" id="GO:0051060">
    <property type="term" value="F:pullulanase activity"/>
    <property type="evidence" value="ECO:0007669"/>
    <property type="project" value="UniProtKB-EC"/>
</dbReference>
<keyword evidence="3" id="KW-0378">Hydrolase</keyword>
<dbReference type="RefSeq" id="WP_004834556.1">
    <property type="nucleotide sequence ID" value="NZ_AEXM01000012.1"/>
</dbReference>
<dbReference type="InterPro" id="IPR017853">
    <property type="entry name" value="GH"/>
</dbReference>
<dbReference type="SUPFAM" id="SSF51445">
    <property type="entry name" value="(Trans)glycosidases"/>
    <property type="match status" value="1"/>
</dbReference>
<feature type="domain" description="Glycosyl hydrolase family 13 catalytic" evidence="2">
    <location>
        <begin position="153"/>
        <end position="535"/>
    </location>
</feature>
<dbReference type="CDD" id="cd11341">
    <property type="entry name" value="AmyAc_Pullulanase_LD-like"/>
    <property type="match status" value="1"/>
</dbReference>
<evidence type="ECO:0000256" key="1">
    <source>
        <dbReference type="ARBA" id="ARBA00008061"/>
    </source>
</evidence>
<dbReference type="EMBL" id="AEXM01000012">
    <property type="protein sequence ID" value="EGC82628.1"/>
    <property type="molecule type" value="Genomic_DNA"/>
</dbReference>
<dbReference type="InterPro" id="IPR006047">
    <property type="entry name" value="GH13_cat_dom"/>
</dbReference>
<dbReference type="SUPFAM" id="SSF81296">
    <property type="entry name" value="E set domains"/>
    <property type="match status" value="1"/>
</dbReference>
<keyword evidence="3" id="KW-0326">Glycosidase</keyword>
<dbReference type="PATRIC" id="fig|879305.3.peg.329"/>
<name>F0GU49_9FIRM</name>
<dbReference type="Pfam" id="PF02922">
    <property type="entry name" value="CBM_48"/>
    <property type="match status" value="1"/>
</dbReference>
<protein>
    <submittedName>
        <fullName evidence="3">Pullulanase, type I</fullName>
        <ecNumber evidence="3">3.2.1.41</ecNumber>
    </submittedName>
</protein>
<reference evidence="3 4" key="1">
    <citation type="submission" date="2011-01" db="EMBL/GenBank/DDBJ databases">
        <authorList>
            <person name="Durkin A.S."/>
            <person name="Madupu R."/>
            <person name="Torralba M."/>
            <person name="Gillis M."/>
            <person name="Methe B."/>
            <person name="Sutton G."/>
            <person name="Nelson K.E."/>
        </authorList>
    </citation>
    <scope>NUCLEOTIDE SEQUENCE [LARGE SCALE GENOMIC DNA]</scope>
    <source>
        <strain evidence="3 4">ACS-065-V-Col13</strain>
    </source>
</reference>
<dbReference type="STRING" id="879305.HMPREF9290_1269"/>
<comment type="caution">
    <text evidence="3">The sequence shown here is derived from an EMBL/GenBank/DDBJ whole genome shotgun (WGS) entry which is preliminary data.</text>
</comment>
<dbReference type="EC" id="3.2.1.41" evidence="3"/>
<accession>F0GU49</accession>
<dbReference type="Gene3D" id="2.60.40.10">
    <property type="entry name" value="Immunoglobulins"/>
    <property type="match status" value="1"/>
</dbReference>
<dbReference type="SMART" id="SM00642">
    <property type="entry name" value="Aamy"/>
    <property type="match status" value="1"/>
</dbReference>
<keyword evidence="4" id="KW-1185">Reference proteome</keyword>
<dbReference type="GO" id="GO:0005975">
    <property type="term" value="P:carbohydrate metabolic process"/>
    <property type="evidence" value="ECO:0007669"/>
    <property type="project" value="InterPro"/>
</dbReference>
<dbReference type="AlphaFoldDB" id="F0GU49"/>
<dbReference type="Pfam" id="PF00128">
    <property type="entry name" value="Alpha-amylase"/>
    <property type="match status" value="1"/>
</dbReference>
<comment type="similarity">
    <text evidence="1">Belongs to the glycosyl hydrolase 13 family.</text>
</comment>
<dbReference type="InterPro" id="IPR011840">
    <property type="entry name" value="PulA_typeI"/>
</dbReference>
<dbReference type="PANTHER" id="PTHR43002">
    <property type="entry name" value="GLYCOGEN DEBRANCHING ENZYME"/>
    <property type="match status" value="1"/>
</dbReference>
<organism evidence="3 4">
    <name type="scientific">Anaerococcus prevotii ACS-065-V-Col13</name>
    <dbReference type="NCBI Taxonomy" id="879305"/>
    <lineage>
        <taxon>Bacteria</taxon>
        <taxon>Bacillati</taxon>
        <taxon>Bacillota</taxon>
        <taxon>Tissierellia</taxon>
        <taxon>Tissierellales</taxon>
        <taxon>Peptoniphilaceae</taxon>
        <taxon>Anaerococcus</taxon>
    </lineage>
</organism>
<dbReference type="InterPro" id="IPR013783">
    <property type="entry name" value="Ig-like_fold"/>
</dbReference>